<evidence type="ECO:0000313" key="5">
    <source>
        <dbReference type="EMBL" id="SFG98333.1"/>
    </source>
</evidence>
<accession>A0A1I2WAC0</accession>
<organism evidence="5 6">
    <name type="scientific">Streptomyces mirabilis</name>
    <dbReference type="NCBI Taxonomy" id="68239"/>
    <lineage>
        <taxon>Bacteria</taxon>
        <taxon>Bacillati</taxon>
        <taxon>Actinomycetota</taxon>
        <taxon>Actinomycetes</taxon>
        <taxon>Kitasatosporales</taxon>
        <taxon>Streptomycetaceae</taxon>
        <taxon>Streptomyces</taxon>
    </lineage>
</organism>
<dbReference type="EMBL" id="FONR01000036">
    <property type="protein sequence ID" value="SFG98333.1"/>
    <property type="molecule type" value="Genomic_DNA"/>
</dbReference>
<dbReference type="InterPro" id="IPR008978">
    <property type="entry name" value="HSP20-like_chaperone"/>
</dbReference>
<reference evidence="5 6" key="1">
    <citation type="submission" date="2016-10" db="EMBL/GenBank/DDBJ databases">
        <authorList>
            <person name="de Groot N.N."/>
        </authorList>
    </citation>
    <scope>NUCLEOTIDE SEQUENCE [LARGE SCALE GENOMIC DNA]</scope>
    <source>
        <strain evidence="5 6">OK461</strain>
    </source>
</reference>
<dbReference type="InterPro" id="IPR002068">
    <property type="entry name" value="A-crystallin/Hsp20_dom"/>
</dbReference>
<proteinExistence type="inferred from homology"/>
<feature type="domain" description="SHSP" evidence="3">
    <location>
        <begin position="50"/>
        <end position="161"/>
    </location>
</feature>
<dbReference type="SUPFAM" id="SSF49764">
    <property type="entry name" value="HSP20-like chaperones"/>
    <property type="match status" value="1"/>
</dbReference>
<comment type="similarity">
    <text evidence="1 2">Belongs to the small heat shock protein (HSP20) family.</text>
</comment>
<dbReference type="Proteomes" id="UP000181942">
    <property type="component" value="Unassembled WGS sequence"/>
</dbReference>
<dbReference type="RefSeq" id="WP_075033258.1">
    <property type="nucleotide sequence ID" value="NZ_FONR01000036.1"/>
</dbReference>
<dbReference type="Pfam" id="PF00011">
    <property type="entry name" value="HSP20"/>
    <property type="match status" value="1"/>
</dbReference>
<protein>
    <submittedName>
        <fullName evidence="5">Heat shock protein Hsp20</fullName>
    </submittedName>
</protein>
<dbReference type="AlphaFoldDB" id="A0A1I2WAC0"/>
<dbReference type="InterPro" id="IPR007052">
    <property type="entry name" value="CS_dom"/>
</dbReference>
<evidence type="ECO:0000256" key="2">
    <source>
        <dbReference type="RuleBase" id="RU003616"/>
    </source>
</evidence>
<dbReference type="PROSITE" id="PS01031">
    <property type="entry name" value="SHSP"/>
    <property type="match status" value="1"/>
</dbReference>
<dbReference type="Gene3D" id="2.60.40.790">
    <property type="match status" value="1"/>
</dbReference>
<dbReference type="PANTHER" id="PTHR11527">
    <property type="entry name" value="HEAT-SHOCK PROTEIN 20 FAMILY MEMBER"/>
    <property type="match status" value="1"/>
</dbReference>
<gene>
    <name evidence="5" type="ORF">SAMN02787118_13624</name>
</gene>
<evidence type="ECO:0000259" key="4">
    <source>
        <dbReference type="PROSITE" id="PS51203"/>
    </source>
</evidence>
<evidence type="ECO:0000259" key="3">
    <source>
        <dbReference type="PROSITE" id="PS01031"/>
    </source>
</evidence>
<dbReference type="InterPro" id="IPR031107">
    <property type="entry name" value="Small_HSP"/>
</dbReference>
<name>A0A1I2WAC0_9ACTN</name>
<evidence type="ECO:0000313" key="6">
    <source>
        <dbReference type="Proteomes" id="UP000181942"/>
    </source>
</evidence>
<keyword evidence="5" id="KW-0346">Stress response</keyword>
<dbReference type="PROSITE" id="PS51203">
    <property type="entry name" value="CS"/>
    <property type="match status" value="1"/>
</dbReference>
<sequence length="168" mass="18367">MTQPARRQRSGGLAERRFPGWTRDPLAEFDDLFQRMGQLMESTVGGGAAATGVAQWTPLADIYETDDAYQIEVELPGVKADDVNVEVADRELTVSGDIKVREREGLLRRSTRQVGRFEFRAVLPNEVDAENVSANLDGGVLYLTVPKAQAAKPRHVEIQGGTGEQGQG</sequence>
<dbReference type="CDD" id="cd06464">
    <property type="entry name" value="ACD_sHsps-like"/>
    <property type="match status" value="1"/>
</dbReference>
<dbReference type="OrthoDB" id="9809760at2"/>
<evidence type="ECO:0000256" key="1">
    <source>
        <dbReference type="PROSITE-ProRule" id="PRU00285"/>
    </source>
</evidence>
<feature type="domain" description="CS" evidence="4">
    <location>
        <begin position="55"/>
        <end position="157"/>
    </location>
</feature>